<dbReference type="AlphaFoldDB" id="A0A1M6EJS0"/>
<evidence type="ECO:0000256" key="1">
    <source>
        <dbReference type="ARBA" id="ARBA00008814"/>
    </source>
</evidence>
<dbReference type="GO" id="GO:0071281">
    <property type="term" value="P:cellular response to iron ion"/>
    <property type="evidence" value="ECO:0007669"/>
    <property type="project" value="TreeGrafter"/>
</dbReference>
<dbReference type="InterPro" id="IPR050902">
    <property type="entry name" value="ABC_Transporter_SBP"/>
</dbReference>
<evidence type="ECO:0000313" key="5">
    <source>
        <dbReference type="EMBL" id="SHI85707.1"/>
    </source>
</evidence>
<sequence length="322" mass="35560">MLKNKILTLLILIFSLALVTGCGITPPKSNPQSDVPQADPSTETTYPLTVKDDSGNNVTISSQPKRIVSMVPSATETLFALGLEENVVAVTKWDDYPVDVQKQAEYVFQDSLNPNVEQILKLNPDLIVLGLMGHDPKSIEAIRNLKVPVITVNPQTLEATYLTIETFGQLTNTQKQANQLVSAMKEKEQAIVKTVSKINSADRLKVWTEVDDNLFTPGQGTFLNELLTKAGGINIADDVQGWGQYNSEQVITKNPQVIFETYDYYQKDAVANIIARNGWQNIDAVKNKRVIGLDSNMVTRPGPRIVDGLESIAKALYPDLFQ</sequence>
<dbReference type="NCBIfam" id="NF038402">
    <property type="entry name" value="TroA_like"/>
    <property type="match status" value="1"/>
</dbReference>
<dbReference type="STRING" id="1121420.SAMN02746098_04759"/>
<gene>
    <name evidence="5" type="ORF">SAMN02746098_04759</name>
</gene>
<dbReference type="PROSITE" id="PS51257">
    <property type="entry name" value="PROKAR_LIPOPROTEIN"/>
    <property type="match status" value="1"/>
</dbReference>
<feature type="domain" description="Fe/B12 periplasmic-binding" evidence="4">
    <location>
        <begin position="66"/>
        <end position="320"/>
    </location>
</feature>
<dbReference type="SUPFAM" id="SSF53807">
    <property type="entry name" value="Helical backbone' metal receptor"/>
    <property type="match status" value="1"/>
</dbReference>
<dbReference type="PROSITE" id="PS50983">
    <property type="entry name" value="FE_B12_PBP"/>
    <property type="match status" value="1"/>
</dbReference>
<evidence type="ECO:0000256" key="2">
    <source>
        <dbReference type="ARBA" id="ARBA00022729"/>
    </source>
</evidence>
<dbReference type="CDD" id="cd01143">
    <property type="entry name" value="YvrC"/>
    <property type="match status" value="1"/>
</dbReference>
<keyword evidence="6" id="KW-1185">Reference proteome</keyword>
<protein>
    <submittedName>
        <fullName evidence="5">Iron complex transport system substrate-binding protein</fullName>
    </submittedName>
</protein>
<organism evidence="5 6">
    <name type="scientific">Desulfosporosinus lacus DSM 15449</name>
    <dbReference type="NCBI Taxonomy" id="1121420"/>
    <lineage>
        <taxon>Bacteria</taxon>
        <taxon>Bacillati</taxon>
        <taxon>Bacillota</taxon>
        <taxon>Clostridia</taxon>
        <taxon>Eubacteriales</taxon>
        <taxon>Desulfitobacteriaceae</taxon>
        <taxon>Desulfosporosinus</taxon>
    </lineage>
</organism>
<feature type="region of interest" description="Disordered" evidence="3">
    <location>
        <begin position="28"/>
        <end position="55"/>
    </location>
</feature>
<comment type="similarity">
    <text evidence="1">Belongs to the bacterial solute-binding protein 8 family.</text>
</comment>
<dbReference type="Gene3D" id="3.40.50.1980">
    <property type="entry name" value="Nitrogenase molybdenum iron protein domain"/>
    <property type="match status" value="2"/>
</dbReference>
<dbReference type="OrthoDB" id="9816357at2"/>
<dbReference type="InterPro" id="IPR054828">
    <property type="entry name" value="Vit_B12_bind_prot"/>
</dbReference>
<evidence type="ECO:0000256" key="3">
    <source>
        <dbReference type="SAM" id="MobiDB-lite"/>
    </source>
</evidence>
<evidence type="ECO:0000313" key="6">
    <source>
        <dbReference type="Proteomes" id="UP000183954"/>
    </source>
</evidence>
<name>A0A1M6EJS0_9FIRM</name>
<dbReference type="PANTHER" id="PTHR30535">
    <property type="entry name" value="VITAMIN B12-BINDING PROTEIN"/>
    <property type="match status" value="1"/>
</dbReference>
<proteinExistence type="inferred from homology"/>
<accession>A0A1M6EJS0</accession>
<evidence type="ECO:0000259" key="4">
    <source>
        <dbReference type="PROSITE" id="PS50983"/>
    </source>
</evidence>
<dbReference type="EMBL" id="FQXJ01000027">
    <property type="protein sequence ID" value="SHI85707.1"/>
    <property type="molecule type" value="Genomic_DNA"/>
</dbReference>
<dbReference type="InterPro" id="IPR002491">
    <property type="entry name" value="ABC_transptr_periplasmic_BD"/>
</dbReference>
<dbReference type="Pfam" id="PF01497">
    <property type="entry name" value="Peripla_BP_2"/>
    <property type="match status" value="1"/>
</dbReference>
<keyword evidence="2" id="KW-0732">Signal</keyword>
<dbReference type="Proteomes" id="UP000183954">
    <property type="component" value="Unassembled WGS sequence"/>
</dbReference>
<reference evidence="6" key="1">
    <citation type="submission" date="2016-11" db="EMBL/GenBank/DDBJ databases">
        <authorList>
            <person name="Varghese N."/>
            <person name="Submissions S."/>
        </authorList>
    </citation>
    <scope>NUCLEOTIDE SEQUENCE [LARGE SCALE GENOMIC DNA]</scope>
    <source>
        <strain evidence="6">DSM 15449</strain>
    </source>
</reference>
<feature type="compositionally biased region" description="Polar residues" evidence="3">
    <location>
        <begin position="30"/>
        <end position="47"/>
    </location>
</feature>
<dbReference type="PANTHER" id="PTHR30535:SF34">
    <property type="entry name" value="MOLYBDATE-BINDING PROTEIN MOLA"/>
    <property type="match status" value="1"/>
</dbReference>